<comment type="subcellular location">
    <subcellularLocation>
        <location evidence="2">Cytoplasm</location>
    </subcellularLocation>
</comment>
<dbReference type="EMBL" id="LR031358">
    <property type="protein sequence ID" value="VDB97571.1"/>
    <property type="molecule type" value="Genomic_DNA"/>
</dbReference>
<dbReference type="Proteomes" id="UP001281024">
    <property type="component" value="Unassembled WGS sequence"/>
</dbReference>
<evidence type="ECO:0000313" key="7">
    <source>
        <dbReference type="Proteomes" id="UP000294726"/>
    </source>
</evidence>
<name>A0A483BUN3_OENOE</name>
<dbReference type="GO" id="GO:0043743">
    <property type="term" value="F:LPPG:FO 2-phospho-L-lactate transferase activity"/>
    <property type="evidence" value="ECO:0007669"/>
    <property type="project" value="InterPro"/>
</dbReference>
<dbReference type="Proteomes" id="UP000181728">
    <property type="component" value="Unassembled WGS sequence"/>
</dbReference>
<evidence type="ECO:0000313" key="5">
    <source>
        <dbReference type="EMBL" id="VDB97571.1"/>
    </source>
</evidence>
<reference evidence="3" key="3">
    <citation type="submission" date="2019-10" db="EMBL/GenBank/DDBJ databases">
        <title>Malate fermentation in French cider.</title>
        <authorList>
            <person name="Cousin F.J."/>
            <person name="Medina Fernandez S."/>
            <person name="Misery B."/>
            <person name="Laplace J.-M."/>
            <person name="Cretenet M."/>
        </authorList>
    </citation>
    <scope>NUCLEOTIDE SEQUENCE</scope>
    <source>
        <strain evidence="3">UCMA15129</strain>
    </source>
</reference>
<dbReference type="RefSeq" id="WP_032818220.1">
    <property type="nucleotide sequence ID" value="NZ_LR031358.1"/>
</dbReference>
<dbReference type="PANTHER" id="PTHR30135:SF3">
    <property type="entry name" value="GLUCONEOGENESIS FACTOR-RELATED"/>
    <property type="match status" value="1"/>
</dbReference>
<evidence type="ECO:0000313" key="8">
    <source>
        <dbReference type="Proteomes" id="UP001281024"/>
    </source>
</evidence>
<dbReference type="EMBL" id="MLOK01000026">
    <property type="protein sequence ID" value="OIM21772.1"/>
    <property type="molecule type" value="Genomic_DNA"/>
</dbReference>
<gene>
    <name evidence="3" type="primary">yvcK</name>
    <name evidence="5" type="synonym">mgfK</name>
    <name evidence="4" type="ORF">ATX59_02690</name>
    <name evidence="3" type="ORF">GA838_07100</name>
    <name evidence="5" type="ORF">OENI_0537</name>
</gene>
<evidence type="ECO:0000256" key="2">
    <source>
        <dbReference type="HAMAP-Rule" id="MF_00973"/>
    </source>
</evidence>
<dbReference type="GO" id="GO:0005737">
    <property type="term" value="C:cytoplasm"/>
    <property type="evidence" value="ECO:0007669"/>
    <property type="project" value="UniProtKB-SubCell"/>
</dbReference>
<comment type="function">
    <text evidence="2">Required for morphogenesis under gluconeogenic growth conditions.</text>
</comment>
<evidence type="ECO:0000313" key="6">
    <source>
        <dbReference type="Proteomes" id="UP000181728"/>
    </source>
</evidence>
<dbReference type="Proteomes" id="UP000294726">
    <property type="component" value="Chromosome"/>
</dbReference>
<reference evidence="5 7" key="2">
    <citation type="submission" date="2018-08" db="EMBL/GenBank/DDBJ databases">
        <authorList>
            <person name="Lorentzen P. G. S. M."/>
        </authorList>
    </citation>
    <scope>NUCLEOTIDE SEQUENCE [LARGE SCALE GENOMIC DNA]</scope>
    <source>
        <strain evidence="5 7">CRBO_1381</strain>
    </source>
</reference>
<dbReference type="Gene3D" id="3.40.50.10680">
    <property type="entry name" value="CofD-like domains"/>
    <property type="match status" value="1"/>
</dbReference>
<dbReference type="Pfam" id="PF01933">
    <property type="entry name" value="CofD"/>
    <property type="match status" value="1"/>
</dbReference>
<sequence>MTGRKKRNIVVIGGGSGLPVILRPLRDCNVEVTAIVTVADDGGSSGVIRNFMNIVPPGDIRNALVSLSLLPEDFLDIFQYRFDSSDEFFKNHALGNLIIAAMTEMSGDIFGAVQKLGRYMMISGKVYPVANVPLVLHAAFTDGSTGVGEHEITIAHKVIEKLSITTEAGKQPVPTSEVLLAINHADMIVFGPGSLYTSILPNLVIPVVGKAVKESPAKKVYIANIMTQKGETDNYTDASHIKAIYHNVSKNIIDYVLTNTAVVPEDYIDYQKWNEISTQVKVDTNEDRKLGVIPITGDFLKLRDQGAFHDGDKIVRKLLDILDNKIK</sequence>
<protein>
    <recommendedName>
        <fullName evidence="2">Putative gluconeogenesis factor</fullName>
    </recommendedName>
</protein>
<keyword evidence="1 2" id="KW-0963">Cytoplasm</keyword>
<proteinExistence type="inferred from homology"/>
<comment type="similarity">
    <text evidence="2">Belongs to the gluconeogenesis factor family.</text>
</comment>
<dbReference type="InterPro" id="IPR038136">
    <property type="entry name" value="CofD-like_dom_sf"/>
</dbReference>
<dbReference type="InterPro" id="IPR010119">
    <property type="entry name" value="Gluconeogen_factor"/>
</dbReference>
<dbReference type="NCBIfam" id="TIGR01826">
    <property type="entry name" value="CofD_related"/>
    <property type="match status" value="1"/>
</dbReference>
<dbReference type="SUPFAM" id="SSF142338">
    <property type="entry name" value="CofD-like"/>
    <property type="match status" value="1"/>
</dbReference>
<accession>A0A483BUN3</accession>
<dbReference type="HAMAP" id="MF_00973">
    <property type="entry name" value="Gluconeogen_factor"/>
    <property type="match status" value="1"/>
</dbReference>
<evidence type="ECO:0000256" key="1">
    <source>
        <dbReference type="ARBA" id="ARBA00022490"/>
    </source>
</evidence>
<dbReference type="AlphaFoldDB" id="A0A483BUN3"/>
<dbReference type="GO" id="GO:0008360">
    <property type="term" value="P:regulation of cell shape"/>
    <property type="evidence" value="ECO:0007669"/>
    <property type="project" value="UniProtKB-UniRule"/>
</dbReference>
<dbReference type="PANTHER" id="PTHR30135">
    <property type="entry name" value="UNCHARACTERIZED PROTEIN YVCK-RELATED"/>
    <property type="match status" value="1"/>
</dbReference>
<dbReference type="EMBL" id="WERV01000005">
    <property type="protein sequence ID" value="MDV7715507.1"/>
    <property type="molecule type" value="Genomic_DNA"/>
</dbReference>
<organism evidence="3 8">
    <name type="scientific">Oenococcus oeni</name>
    <name type="common">Leuconostoc oenos</name>
    <dbReference type="NCBI Taxonomy" id="1247"/>
    <lineage>
        <taxon>Bacteria</taxon>
        <taxon>Bacillati</taxon>
        <taxon>Bacillota</taxon>
        <taxon>Bacilli</taxon>
        <taxon>Lactobacillales</taxon>
        <taxon>Lactobacillaceae</taxon>
        <taxon>Oenococcus</taxon>
    </lineage>
</organism>
<dbReference type="CDD" id="cd07187">
    <property type="entry name" value="YvcK_like"/>
    <property type="match status" value="1"/>
</dbReference>
<evidence type="ECO:0000313" key="3">
    <source>
        <dbReference type="EMBL" id="MDV7715507.1"/>
    </source>
</evidence>
<reference evidence="4 6" key="1">
    <citation type="journal article" date="2016" name="BMC Genomics">
        <title>Consensus pan-genome assembly of the specialised wine bacterium Oenococcus oeni.</title>
        <authorList>
            <person name="Sternes P.R."/>
            <person name="Borneman A.R."/>
        </authorList>
    </citation>
    <scope>NUCLEOTIDE SEQUENCE [LARGE SCALE GENOMIC DNA]</scope>
    <source>
        <strain evidence="4 6">AWRIB661</strain>
    </source>
</reference>
<evidence type="ECO:0000313" key="4">
    <source>
        <dbReference type="EMBL" id="OIM21772.1"/>
    </source>
</evidence>
<dbReference type="InterPro" id="IPR002882">
    <property type="entry name" value="CofD"/>
</dbReference>